<sequence>MGFFSSPVACCTEFILLIPAFCIKLCTSCVQEKKELLKFVKLNLN</sequence>
<protein>
    <submittedName>
        <fullName evidence="2">Uncharacterized protein</fullName>
    </submittedName>
</protein>
<name>A0A0A9C0F7_ARUDO</name>
<evidence type="ECO:0000313" key="2">
    <source>
        <dbReference type="EMBL" id="JAD69774.1"/>
    </source>
</evidence>
<dbReference type="EMBL" id="GBRH01228121">
    <property type="protein sequence ID" value="JAD69774.1"/>
    <property type="molecule type" value="Transcribed_RNA"/>
</dbReference>
<accession>A0A0A9C0F7</accession>
<keyword evidence="1" id="KW-0732">Signal</keyword>
<reference evidence="2" key="2">
    <citation type="journal article" date="2015" name="Data Brief">
        <title>Shoot transcriptome of the giant reed, Arundo donax.</title>
        <authorList>
            <person name="Barrero R.A."/>
            <person name="Guerrero F.D."/>
            <person name="Moolhuijzen P."/>
            <person name="Goolsby J.A."/>
            <person name="Tidwell J."/>
            <person name="Bellgard S.E."/>
            <person name="Bellgard M.I."/>
        </authorList>
    </citation>
    <scope>NUCLEOTIDE SEQUENCE</scope>
    <source>
        <tissue evidence="2">Shoot tissue taken approximately 20 cm above the soil surface</tissue>
    </source>
</reference>
<evidence type="ECO:0000256" key="1">
    <source>
        <dbReference type="SAM" id="SignalP"/>
    </source>
</evidence>
<feature type="signal peptide" evidence="1">
    <location>
        <begin position="1"/>
        <end position="22"/>
    </location>
</feature>
<reference evidence="2" key="1">
    <citation type="submission" date="2014-09" db="EMBL/GenBank/DDBJ databases">
        <authorList>
            <person name="Magalhaes I.L.F."/>
            <person name="Oliveira U."/>
            <person name="Santos F.R."/>
            <person name="Vidigal T.H.D.A."/>
            <person name="Brescovit A.D."/>
            <person name="Santos A.J."/>
        </authorList>
    </citation>
    <scope>NUCLEOTIDE SEQUENCE</scope>
    <source>
        <tissue evidence="2">Shoot tissue taken approximately 20 cm above the soil surface</tissue>
    </source>
</reference>
<proteinExistence type="predicted"/>
<dbReference type="AlphaFoldDB" id="A0A0A9C0F7"/>
<feature type="chain" id="PRO_5002043016" evidence="1">
    <location>
        <begin position="23"/>
        <end position="45"/>
    </location>
</feature>
<organism evidence="2">
    <name type="scientific">Arundo donax</name>
    <name type="common">Giant reed</name>
    <name type="synonym">Donax arundinaceus</name>
    <dbReference type="NCBI Taxonomy" id="35708"/>
    <lineage>
        <taxon>Eukaryota</taxon>
        <taxon>Viridiplantae</taxon>
        <taxon>Streptophyta</taxon>
        <taxon>Embryophyta</taxon>
        <taxon>Tracheophyta</taxon>
        <taxon>Spermatophyta</taxon>
        <taxon>Magnoliopsida</taxon>
        <taxon>Liliopsida</taxon>
        <taxon>Poales</taxon>
        <taxon>Poaceae</taxon>
        <taxon>PACMAD clade</taxon>
        <taxon>Arundinoideae</taxon>
        <taxon>Arundineae</taxon>
        <taxon>Arundo</taxon>
    </lineage>
</organism>